<evidence type="ECO:0000256" key="3">
    <source>
        <dbReference type="ARBA" id="ARBA00022723"/>
    </source>
</evidence>
<keyword evidence="4 7" id="KW-0378">Hydrolase</keyword>
<dbReference type="GO" id="GO:0046872">
    <property type="term" value="F:metal ion binding"/>
    <property type="evidence" value="ECO:0007669"/>
    <property type="project" value="UniProtKB-KW"/>
</dbReference>
<dbReference type="SUPFAM" id="SSF56784">
    <property type="entry name" value="HAD-like"/>
    <property type="match status" value="1"/>
</dbReference>
<evidence type="ECO:0000256" key="4">
    <source>
        <dbReference type="ARBA" id="ARBA00022801"/>
    </source>
</evidence>
<feature type="site" description="Stabilizes the phosphoryl group" evidence="9">
    <location>
        <position position="53"/>
    </location>
</feature>
<feature type="binding site" evidence="10">
    <location>
        <position position="127"/>
    </location>
    <ligand>
        <name>Mg(2+)</name>
        <dbReference type="ChEBI" id="CHEBI:18420"/>
    </ligand>
</feature>
<dbReference type="AlphaFoldDB" id="A0AA49GE27"/>
<feature type="binding site" evidence="10">
    <location>
        <position position="12"/>
    </location>
    <ligand>
        <name>Mg(2+)</name>
        <dbReference type="ChEBI" id="CHEBI:18420"/>
    </ligand>
</feature>
<evidence type="ECO:0000256" key="7">
    <source>
        <dbReference type="PIRNR" id="PIRNR004682"/>
    </source>
</evidence>
<proteinExistence type="inferred from homology"/>
<evidence type="ECO:0000256" key="8">
    <source>
        <dbReference type="PIRSR" id="PIRSR004682-1"/>
    </source>
</evidence>
<dbReference type="InterPro" id="IPR004446">
    <property type="entry name" value="Heptose_bisP_phosphatase"/>
</dbReference>
<evidence type="ECO:0000313" key="11">
    <source>
        <dbReference type="EMBL" id="WKK79788.2"/>
    </source>
</evidence>
<dbReference type="RefSeq" id="WP_322346727.1">
    <property type="nucleotide sequence ID" value="NZ_CP129968.2"/>
</dbReference>
<dbReference type="Gene3D" id="3.40.50.1000">
    <property type="entry name" value="HAD superfamily/HAD-like"/>
    <property type="match status" value="1"/>
</dbReference>
<dbReference type="KEGG" id="marp:QYS47_21195"/>
<dbReference type="NCBIfam" id="TIGR01656">
    <property type="entry name" value="Histidinol-ppas"/>
    <property type="match status" value="1"/>
</dbReference>
<reference evidence="11" key="1">
    <citation type="submission" date="2023-08" db="EMBL/GenBank/DDBJ databases">
        <title>Comparative genomics and taxonomic characterization of three novel marine species of genus Marivirga.</title>
        <authorList>
            <person name="Muhammad N."/>
            <person name="Kim S.-G."/>
        </authorList>
    </citation>
    <scope>NUCLEOTIDE SEQUENCE</scope>
    <source>
        <strain evidence="11">BKB1-2</strain>
    </source>
</reference>
<dbReference type="Proteomes" id="UP001232019">
    <property type="component" value="Chromosome"/>
</dbReference>
<comment type="subcellular location">
    <subcellularLocation>
        <location evidence="1 7">Cytoplasm</location>
    </subcellularLocation>
</comment>
<dbReference type="GO" id="GO:0005975">
    <property type="term" value="P:carbohydrate metabolic process"/>
    <property type="evidence" value="ECO:0007669"/>
    <property type="project" value="InterPro"/>
</dbReference>
<dbReference type="PANTHER" id="PTHR42891:SF1">
    <property type="entry name" value="D-GLYCERO-BETA-D-MANNO-HEPTOSE-1,7-BISPHOSPHATE 7-PHOSPHATASE"/>
    <property type="match status" value="1"/>
</dbReference>
<sequence length="171" mass="19315">MTGRKCIFLDRDGVLNEERGEYTYKLDDFNILNGVPDALKMLKENGYLLIVITNQAGIAKGLYSAEDVMNCYNYLQVQTGSFIDDIYYCPHHPITTQSLLRKPDSLMLEKAMAKWNIDPKASFMVGDSKRDIEAAERVGVKGILIGDKESPEKETPHEENLWGAVQNIILI</sequence>
<organism evidence="11">
    <name type="scientific">Marivirga arenosa</name>
    <dbReference type="NCBI Taxonomy" id="3059076"/>
    <lineage>
        <taxon>Bacteria</taxon>
        <taxon>Pseudomonadati</taxon>
        <taxon>Bacteroidota</taxon>
        <taxon>Cytophagia</taxon>
        <taxon>Cytophagales</taxon>
        <taxon>Marivirgaceae</taxon>
        <taxon>Marivirga</taxon>
    </lineage>
</organism>
<evidence type="ECO:0000256" key="6">
    <source>
        <dbReference type="ARBA" id="ARBA00031828"/>
    </source>
</evidence>
<comment type="similarity">
    <text evidence="7">Belongs to the gmhB family.</text>
</comment>
<keyword evidence="10" id="KW-0460">Magnesium</keyword>
<dbReference type="NCBIfam" id="TIGR01549">
    <property type="entry name" value="HAD-SF-IA-v1"/>
    <property type="match status" value="1"/>
</dbReference>
<keyword evidence="10" id="KW-0862">Zinc</keyword>
<dbReference type="PIRSF" id="PIRSF004682">
    <property type="entry name" value="GmhB"/>
    <property type="match status" value="1"/>
</dbReference>
<protein>
    <recommendedName>
        <fullName evidence="6 7">D,D-heptose 1,7-bisphosphate phosphatase</fullName>
        <ecNumber evidence="7">3.1.3.-</ecNumber>
    </recommendedName>
</protein>
<feature type="active site" description="Proton donor" evidence="8">
    <location>
        <position position="12"/>
    </location>
</feature>
<feature type="active site" description="Nucleophile" evidence="8">
    <location>
        <position position="10"/>
    </location>
</feature>
<dbReference type="InterPro" id="IPR006543">
    <property type="entry name" value="Histidinol-phos"/>
</dbReference>
<dbReference type="InterPro" id="IPR006439">
    <property type="entry name" value="HAD-SF_hydro_IA"/>
</dbReference>
<comment type="cofactor">
    <cofactor evidence="10">
        <name>Mg(2+)</name>
        <dbReference type="ChEBI" id="CHEBI:18420"/>
    </cofactor>
</comment>
<dbReference type="Pfam" id="PF13419">
    <property type="entry name" value="HAD_2"/>
    <property type="match status" value="1"/>
</dbReference>
<dbReference type="EMBL" id="CP129968">
    <property type="protein sequence ID" value="WKK79788.2"/>
    <property type="molecule type" value="Genomic_DNA"/>
</dbReference>
<dbReference type="GO" id="GO:0016791">
    <property type="term" value="F:phosphatase activity"/>
    <property type="evidence" value="ECO:0007669"/>
    <property type="project" value="InterPro"/>
</dbReference>
<keyword evidence="2 7" id="KW-0963">Cytoplasm</keyword>
<evidence type="ECO:0000256" key="10">
    <source>
        <dbReference type="PIRSR" id="PIRSR004682-4"/>
    </source>
</evidence>
<feature type="binding site" evidence="10">
    <location>
        <position position="10"/>
    </location>
    <ligand>
        <name>Mg(2+)</name>
        <dbReference type="ChEBI" id="CHEBI:18420"/>
    </ligand>
</feature>
<feature type="binding site" evidence="10">
    <location>
        <position position="89"/>
    </location>
    <ligand>
        <name>Zn(2+)</name>
        <dbReference type="ChEBI" id="CHEBI:29105"/>
    </ligand>
</feature>
<gene>
    <name evidence="11" type="ORF">QYS47_21195</name>
</gene>
<feature type="binding site" evidence="10">
    <location>
        <position position="91"/>
    </location>
    <ligand>
        <name>Zn(2+)</name>
        <dbReference type="ChEBI" id="CHEBI:29105"/>
    </ligand>
</feature>
<dbReference type="InterPro" id="IPR006549">
    <property type="entry name" value="HAD-SF_hydro_IIIA"/>
</dbReference>
<dbReference type="EC" id="3.1.3.-" evidence="7"/>
<dbReference type="InterPro" id="IPR023214">
    <property type="entry name" value="HAD_sf"/>
</dbReference>
<feature type="site" description="Stabilizes the phosphoryl group" evidence="9">
    <location>
        <position position="102"/>
    </location>
</feature>
<feature type="site" description="Contributes to substrate recognition" evidence="9">
    <location>
        <position position="101"/>
    </location>
</feature>
<evidence type="ECO:0000256" key="5">
    <source>
        <dbReference type="ARBA" id="ARBA00023277"/>
    </source>
</evidence>
<name>A0AA49GE27_9BACT</name>
<dbReference type="GO" id="GO:0005737">
    <property type="term" value="C:cytoplasm"/>
    <property type="evidence" value="ECO:0007669"/>
    <property type="project" value="UniProtKB-SubCell"/>
</dbReference>
<keyword evidence="3 10" id="KW-0479">Metal-binding</keyword>
<evidence type="ECO:0000256" key="2">
    <source>
        <dbReference type="ARBA" id="ARBA00022490"/>
    </source>
</evidence>
<keyword evidence="5 7" id="KW-0119">Carbohydrate metabolism</keyword>
<dbReference type="InterPro" id="IPR036412">
    <property type="entry name" value="HAD-like_sf"/>
</dbReference>
<dbReference type="InterPro" id="IPR041492">
    <property type="entry name" value="HAD_2"/>
</dbReference>
<evidence type="ECO:0000256" key="1">
    <source>
        <dbReference type="ARBA" id="ARBA00004496"/>
    </source>
</evidence>
<comment type="cofactor">
    <cofactor evidence="10">
        <name>Zn(2+)</name>
        <dbReference type="ChEBI" id="CHEBI:29105"/>
    </cofactor>
</comment>
<dbReference type="PANTHER" id="PTHR42891">
    <property type="entry name" value="D-GLYCERO-BETA-D-MANNO-HEPTOSE-1,7-BISPHOSPHATE 7-PHOSPHATASE"/>
    <property type="match status" value="1"/>
</dbReference>
<accession>A0AA49GE27</accession>
<dbReference type="NCBIfam" id="TIGR01662">
    <property type="entry name" value="HAD-SF-IIIA"/>
    <property type="match status" value="1"/>
</dbReference>
<dbReference type="CDD" id="cd07503">
    <property type="entry name" value="HAD_HisB-N"/>
    <property type="match status" value="1"/>
</dbReference>
<evidence type="ECO:0000256" key="9">
    <source>
        <dbReference type="PIRSR" id="PIRSR004682-3"/>
    </source>
</evidence>